<reference evidence="1" key="2">
    <citation type="submission" date="2025-09" db="UniProtKB">
        <authorList>
            <consortium name="EnsemblPlants"/>
        </authorList>
    </citation>
    <scope>IDENTIFICATION</scope>
</reference>
<evidence type="ECO:0000313" key="2">
    <source>
        <dbReference type="Proteomes" id="UP001732700"/>
    </source>
</evidence>
<sequence length="363" mass="40231">MSRQFLYMVSMDIKKSSYALYRFNPSRLFYPKGGSGGRPRPDRAAAAVEACSLPPPAMSFHPIQFKHKLGSMDLMLFGKDRNKVVCTDQTGRAVLYDDGLQAVRMLPNLKVPKWQSVPLPVGDSLFVMEAVPMNDQEKKHQSLEALMYGGSRPGLFNGEDFFWHPIPPPPYVYAPGYGGNTAGIITARTVVGGSGVWISAASFGTYCYDTVSVKWSKAGDWRLPFNGPAEYVPEYNLWFGISDREEDGVLCASDLGAASETQRPAVQEWEGFAAPEGVELESYLLHLGAARFCVAKLYKTTWHQTGGQSCCRVHDTDTTVNLFVMFTGVEIQRRGKTGRELQIVKHKSCSYSMGAAYVPQILY</sequence>
<organism evidence="1 2">
    <name type="scientific">Avena sativa</name>
    <name type="common">Oat</name>
    <dbReference type="NCBI Taxonomy" id="4498"/>
    <lineage>
        <taxon>Eukaryota</taxon>
        <taxon>Viridiplantae</taxon>
        <taxon>Streptophyta</taxon>
        <taxon>Embryophyta</taxon>
        <taxon>Tracheophyta</taxon>
        <taxon>Spermatophyta</taxon>
        <taxon>Magnoliopsida</taxon>
        <taxon>Liliopsida</taxon>
        <taxon>Poales</taxon>
        <taxon>Poaceae</taxon>
        <taxon>BOP clade</taxon>
        <taxon>Pooideae</taxon>
        <taxon>Poodae</taxon>
        <taxon>Poeae</taxon>
        <taxon>Poeae Chloroplast Group 1 (Aveneae type)</taxon>
        <taxon>Aveninae</taxon>
        <taxon>Avena</taxon>
    </lineage>
</organism>
<name>A0ACD5YPU8_AVESA</name>
<accession>A0ACD5YPU8</accession>
<keyword evidence="2" id="KW-1185">Reference proteome</keyword>
<reference evidence="1" key="1">
    <citation type="submission" date="2021-05" db="EMBL/GenBank/DDBJ databases">
        <authorList>
            <person name="Scholz U."/>
            <person name="Mascher M."/>
            <person name="Fiebig A."/>
        </authorList>
    </citation>
    <scope>NUCLEOTIDE SEQUENCE [LARGE SCALE GENOMIC DNA]</scope>
</reference>
<evidence type="ECO:0000313" key="1">
    <source>
        <dbReference type="EnsemblPlants" id="AVESA.00010b.r2.5DG1003590.1.CDS.1"/>
    </source>
</evidence>
<dbReference type="EnsemblPlants" id="AVESA.00010b.r2.5DG1003590.1">
    <property type="protein sequence ID" value="AVESA.00010b.r2.5DG1003590.1.CDS.1"/>
    <property type="gene ID" value="AVESA.00010b.r2.5DG1003590"/>
</dbReference>
<proteinExistence type="predicted"/>
<protein>
    <submittedName>
        <fullName evidence="1">Uncharacterized protein</fullName>
    </submittedName>
</protein>
<dbReference type="Proteomes" id="UP001732700">
    <property type="component" value="Chromosome 5D"/>
</dbReference>